<dbReference type="RefSeq" id="WP_282544161.1">
    <property type="nucleotide sequence ID" value="NZ_JASCIQ010000021.1"/>
</dbReference>
<protein>
    <submittedName>
        <fullName evidence="2">Uncharacterized protein</fullName>
    </submittedName>
</protein>
<sequence>MLSIHIHNRTRAFVQCLIFGVVLTVGGASYGTTQGAFGWALALAGLGTLAFGVWSLVKSVGLRRELRRISRPQ</sequence>
<evidence type="ECO:0000313" key="3">
    <source>
        <dbReference type="Proteomes" id="UP001223978"/>
    </source>
</evidence>
<keyword evidence="1" id="KW-1133">Transmembrane helix</keyword>
<feature type="transmembrane region" description="Helical" evidence="1">
    <location>
        <begin position="12"/>
        <end position="30"/>
    </location>
</feature>
<name>A0ABT6SDG2_9ACTN</name>
<keyword evidence="1" id="KW-0812">Transmembrane</keyword>
<proteinExistence type="predicted"/>
<dbReference type="Proteomes" id="UP001223978">
    <property type="component" value="Unassembled WGS sequence"/>
</dbReference>
<evidence type="ECO:0000256" key="1">
    <source>
        <dbReference type="SAM" id="Phobius"/>
    </source>
</evidence>
<keyword evidence="1" id="KW-0472">Membrane</keyword>
<organism evidence="2 3">
    <name type="scientific">Streptomyces cavernicola</name>
    <dbReference type="NCBI Taxonomy" id="3043613"/>
    <lineage>
        <taxon>Bacteria</taxon>
        <taxon>Bacillati</taxon>
        <taxon>Actinomycetota</taxon>
        <taxon>Actinomycetes</taxon>
        <taxon>Kitasatosporales</taxon>
        <taxon>Streptomycetaceae</taxon>
        <taxon>Streptomyces</taxon>
    </lineage>
</organism>
<dbReference type="EMBL" id="JASCIQ010000021">
    <property type="protein sequence ID" value="MDI3406233.1"/>
    <property type="molecule type" value="Genomic_DNA"/>
</dbReference>
<accession>A0ABT6SDG2</accession>
<comment type="caution">
    <text evidence="2">The sequence shown here is derived from an EMBL/GenBank/DDBJ whole genome shotgun (WGS) entry which is preliminary data.</text>
</comment>
<feature type="transmembrane region" description="Helical" evidence="1">
    <location>
        <begin position="36"/>
        <end position="57"/>
    </location>
</feature>
<reference evidence="2 3" key="1">
    <citation type="submission" date="2023-05" db="EMBL/GenBank/DDBJ databases">
        <title>Draft genome sequence of Streptomyces sp. B-S-A6 isolated from a cave soil in Thailand.</title>
        <authorList>
            <person name="Chamroensaksri N."/>
            <person name="Muangham S."/>
        </authorList>
    </citation>
    <scope>NUCLEOTIDE SEQUENCE [LARGE SCALE GENOMIC DNA]</scope>
    <source>
        <strain evidence="2 3">B-S-A6</strain>
    </source>
</reference>
<gene>
    <name evidence="2" type="ORF">QIS96_20775</name>
</gene>
<keyword evidence="3" id="KW-1185">Reference proteome</keyword>
<evidence type="ECO:0000313" key="2">
    <source>
        <dbReference type="EMBL" id="MDI3406233.1"/>
    </source>
</evidence>